<name>A0AA41KJ43_9EURY</name>
<sequence length="445" mass="50113">MDANAALWHSWLEETLLRDIADPDTDDPVPLFETTADGLQTSDALGSYKWGKNDGEYLYLLYQLTGDGTDPTDVIPVYVGESSDISTRIGQHSRKIRSSLPLSSWTDDDSWGSFSKYDHIAAIHERSERPLYAWIHDLDEDTHGPYGNPTYRQELEAKLVGLIHGQDRFDRVFANREFVPNSVLQAIGQAGPAWVTELDTEQSSPETNDELAHKPTVAKAQRWRDWVDQYLLADLQSDDVADPIPLFETDASRQVALTDNQRLKRSARIDERIRQEGQRCVDADGLRDDGYDGLLYVMYQLEAPAEEATPADIVPRYIGKAEASGKKRDVSANFEEIAYERNSTRSFARWGDGDYWHVGELSMALLGDDDRKSHWVDALFEPESRRLRRPTYLWIRAWNPTEDIGPYDLSTTLAAVEPLLIGVAHAAAPETLLNKDGVPSTDGSE</sequence>
<evidence type="ECO:0000313" key="1">
    <source>
        <dbReference type="EMBL" id="MBV0903491.1"/>
    </source>
</evidence>
<accession>A0AA41KJ43</accession>
<dbReference type="Proteomes" id="UP001166304">
    <property type="component" value="Unassembled WGS sequence"/>
</dbReference>
<evidence type="ECO:0000313" key="2">
    <source>
        <dbReference type="Proteomes" id="UP001166304"/>
    </source>
</evidence>
<gene>
    <name evidence="1" type="ORF">KTS37_17035</name>
</gene>
<dbReference type="RefSeq" id="WP_162414552.1">
    <property type="nucleotide sequence ID" value="NZ_JAHQXE010000006.1"/>
</dbReference>
<keyword evidence="2" id="KW-1185">Reference proteome</keyword>
<reference evidence="1" key="1">
    <citation type="submission" date="2021-06" db="EMBL/GenBank/DDBJ databases">
        <title>New haloarchaea isolates fom saline soil.</title>
        <authorList>
            <person name="Duran-Viseras A."/>
            <person name="Sanchez-Porro C.S."/>
            <person name="Ventosa A."/>
        </authorList>
    </citation>
    <scope>NUCLEOTIDE SEQUENCE</scope>
    <source>
        <strain evidence="1">JCM 18369</strain>
    </source>
</reference>
<protein>
    <submittedName>
        <fullName evidence="1">GIY-YIG nuclease family protein</fullName>
    </submittedName>
</protein>
<dbReference type="CDD" id="cd00719">
    <property type="entry name" value="GIY-YIG_SF"/>
    <property type="match status" value="1"/>
</dbReference>
<dbReference type="EMBL" id="JAHQXE010000006">
    <property type="protein sequence ID" value="MBV0903491.1"/>
    <property type="molecule type" value="Genomic_DNA"/>
</dbReference>
<comment type="caution">
    <text evidence="1">The sequence shown here is derived from an EMBL/GenBank/DDBJ whole genome shotgun (WGS) entry which is preliminary data.</text>
</comment>
<proteinExistence type="predicted"/>
<organism evidence="1 2">
    <name type="scientific">Haloarcula salina</name>
    <dbReference type="NCBI Taxonomy" id="1429914"/>
    <lineage>
        <taxon>Archaea</taxon>
        <taxon>Methanobacteriati</taxon>
        <taxon>Methanobacteriota</taxon>
        <taxon>Stenosarchaea group</taxon>
        <taxon>Halobacteria</taxon>
        <taxon>Halobacteriales</taxon>
        <taxon>Haloarculaceae</taxon>
        <taxon>Haloarcula</taxon>
    </lineage>
</organism>
<dbReference type="AlphaFoldDB" id="A0AA41KJ43"/>